<dbReference type="SMART" id="SM00382">
    <property type="entry name" value="AAA"/>
    <property type="match status" value="1"/>
</dbReference>
<keyword evidence="3 11" id="KW-0645">Protease</keyword>
<evidence type="ECO:0000256" key="5">
    <source>
        <dbReference type="ARBA" id="ARBA00022801"/>
    </source>
</evidence>
<dbReference type="Pfam" id="PF22667">
    <property type="entry name" value="Lon_lid"/>
    <property type="match status" value="1"/>
</dbReference>
<keyword evidence="2" id="KW-0963">Cytoplasm</keyword>
<dbReference type="HAMAP" id="MF_01973">
    <property type="entry name" value="lon_bact"/>
    <property type="match status" value="1"/>
</dbReference>
<dbReference type="PRINTS" id="PR00830">
    <property type="entry name" value="ENDOLAPTASE"/>
</dbReference>
<dbReference type="AlphaFoldDB" id="A0A7C1BEC5"/>
<accession>A0A7C1BEC5</accession>
<feature type="active site" evidence="9 11">
    <location>
        <position position="728"/>
    </location>
</feature>
<dbReference type="FunFam" id="3.40.50.300:FF:000382">
    <property type="entry name" value="Lon protease homolog 2, peroxisomal"/>
    <property type="match status" value="1"/>
</dbReference>
<dbReference type="InterPro" id="IPR027543">
    <property type="entry name" value="Lon_bac"/>
</dbReference>
<dbReference type="EC" id="3.4.21.53" evidence="11"/>
<dbReference type="Gene3D" id="1.20.58.1480">
    <property type="match status" value="1"/>
</dbReference>
<dbReference type="InterPro" id="IPR027065">
    <property type="entry name" value="Lon_Prtase"/>
</dbReference>
<dbReference type="InterPro" id="IPR046336">
    <property type="entry name" value="Lon_prtase_N_sf"/>
</dbReference>
<dbReference type="PANTHER" id="PTHR10046">
    <property type="entry name" value="ATP DEPENDENT LON PROTEASE FAMILY MEMBER"/>
    <property type="match status" value="1"/>
</dbReference>
<dbReference type="Pfam" id="PF05362">
    <property type="entry name" value="Lon_C"/>
    <property type="match status" value="1"/>
</dbReference>
<reference evidence="15" key="1">
    <citation type="journal article" date="2020" name="mSystems">
        <title>Genome- and Community-Level Interaction Insights into Carbon Utilization and Element Cycling Functions of Hydrothermarchaeota in Hydrothermal Sediment.</title>
        <authorList>
            <person name="Zhou Z."/>
            <person name="Liu Y."/>
            <person name="Xu W."/>
            <person name="Pan J."/>
            <person name="Luo Z.H."/>
            <person name="Li M."/>
        </authorList>
    </citation>
    <scope>NUCLEOTIDE SEQUENCE [LARGE SCALE GENOMIC DNA]</scope>
    <source>
        <strain evidence="15">HyVt-237</strain>
    </source>
</reference>
<dbReference type="GO" id="GO:0006508">
    <property type="term" value="P:proteolysis"/>
    <property type="evidence" value="ECO:0007669"/>
    <property type="project" value="UniProtKB-KW"/>
</dbReference>
<dbReference type="InterPro" id="IPR004815">
    <property type="entry name" value="Lon_bac/euk-typ"/>
</dbReference>
<comment type="similarity">
    <text evidence="11 12">Belongs to the peptidase S16 family.</text>
</comment>
<dbReference type="GO" id="GO:0005737">
    <property type="term" value="C:cytoplasm"/>
    <property type="evidence" value="ECO:0007669"/>
    <property type="project" value="UniProtKB-SubCell"/>
</dbReference>
<dbReference type="InterPro" id="IPR054594">
    <property type="entry name" value="Lon_lid"/>
</dbReference>
<feature type="binding site" evidence="10">
    <location>
        <begin position="360"/>
        <end position="367"/>
    </location>
    <ligand>
        <name>ATP</name>
        <dbReference type="ChEBI" id="CHEBI:30616"/>
    </ligand>
</feature>
<keyword evidence="7 10" id="KW-0067">ATP-binding</keyword>
<feature type="non-terminal residue" evidence="15">
    <location>
        <position position="738"/>
    </location>
</feature>
<evidence type="ECO:0000256" key="9">
    <source>
        <dbReference type="PIRSR" id="PIRSR001174-1"/>
    </source>
</evidence>
<dbReference type="PROSITE" id="PS01046">
    <property type="entry name" value="LON_SER"/>
    <property type="match status" value="1"/>
</dbReference>
<sequence>MAEDIQNKVEIPKEVPVLPLKGGVVFPNLMVPLVVTTPSSQKLIDDALASKRIVAAVTQKKEDIENPGPDDLYSAGTACMILKMLRTPDGNMRVLVQGLERVKIIRYTKTEPYLVAEVLVIKEEEKESVEIEALKHNILSMFQEIVKNSPYLPDEFITVALNIKEAGKLADFIASYMNIKTEEKQEILEAFDPEERLKKLLPILSRELEVIKLSTKIQQQVKSELDKGQREYILREQLKAIQRELGIKDEREAEISELREKIEAAGMPEEVKKVALKELDRFSKIPPGSPEYTVSRTYLEWLVELPWSVETEDNLDLKRAENILKEDHYDLEKVRDRILEFLAVRKLKKDTKGPILCFVGPPGVGKTSLGKSIARALGRKFVRMSLGGIRDEAEIRGHRRTYIGALPGRIIQGIKQAGSKNPVFMLDEIDKVGMDFRGDPQAALLEVLDPEQNKEFVDHYLDVPFDLSKVLFIATANITATIPPALLDRMEVLELPGYIDEEKLFIARGYLIPRQIKENGLEELDVSFTNTAILKIIREYTREAGVRNLERNIASVLRKIAKEYAMGNLKKEKIRIGVKDIEKYLGPPQYYSEVKERKGEPGVVTGLAWTPTGGDILFIEALKMPGGKRLILTGQLGDVMKESAEAALSLVRSLADELGIDPKFFEKYDIHIHVPAGAIPKDGPSAGIAMFTALVSLLTGEAVDPELAMTGEITLRGKVMPVGGIKEKVIAAKRAGIK</sequence>
<dbReference type="SUPFAM" id="SSF52540">
    <property type="entry name" value="P-loop containing nucleoside triphosphate hydrolases"/>
    <property type="match status" value="1"/>
</dbReference>
<feature type="active site" evidence="9 11">
    <location>
        <position position="685"/>
    </location>
</feature>
<evidence type="ECO:0000256" key="3">
    <source>
        <dbReference type="ARBA" id="ARBA00022670"/>
    </source>
</evidence>
<dbReference type="InterPro" id="IPR003959">
    <property type="entry name" value="ATPase_AAA_core"/>
</dbReference>
<dbReference type="FunFam" id="1.20.5.5270:FF:000002">
    <property type="entry name" value="Lon protease homolog"/>
    <property type="match status" value="1"/>
</dbReference>
<keyword evidence="5 11" id="KW-0378">Hydrolase</keyword>
<dbReference type="GO" id="GO:0004252">
    <property type="term" value="F:serine-type endopeptidase activity"/>
    <property type="evidence" value="ECO:0007669"/>
    <property type="project" value="UniProtKB-UniRule"/>
</dbReference>
<dbReference type="Pfam" id="PF02190">
    <property type="entry name" value="LON_substr_bdg"/>
    <property type="match status" value="1"/>
</dbReference>
<dbReference type="Gene3D" id="1.10.8.60">
    <property type="match status" value="1"/>
</dbReference>
<keyword evidence="4 10" id="KW-0547">Nucleotide-binding</keyword>
<evidence type="ECO:0000259" key="14">
    <source>
        <dbReference type="PROSITE" id="PS51787"/>
    </source>
</evidence>
<evidence type="ECO:0000259" key="13">
    <source>
        <dbReference type="PROSITE" id="PS51786"/>
    </source>
</evidence>
<dbReference type="InterPro" id="IPR003111">
    <property type="entry name" value="Lon_prtase_N"/>
</dbReference>
<evidence type="ECO:0000256" key="6">
    <source>
        <dbReference type="ARBA" id="ARBA00022825"/>
    </source>
</evidence>
<dbReference type="InterPro" id="IPR014721">
    <property type="entry name" value="Ribsml_uS5_D2-typ_fold_subgr"/>
</dbReference>
<comment type="caution">
    <text evidence="15">The sequence shown here is derived from an EMBL/GenBank/DDBJ whole genome shotgun (WGS) entry which is preliminary data.</text>
</comment>
<dbReference type="GO" id="GO:0016887">
    <property type="term" value="F:ATP hydrolysis activity"/>
    <property type="evidence" value="ECO:0007669"/>
    <property type="project" value="InterPro"/>
</dbReference>
<comment type="catalytic activity">
    <reaction evidence="11">
        <text>Hydrolysis of proteins in presence of ATP.</text>
        <dbReference type="EC" id="3.4.21.53"/>
    </reaction>
</comment>
<dbReference type="Gene3D" id="2.30.130.40">
    <property type="entry name" value="LON domain-like"/>
    <property type="match status" value="1"/>
</dbReference>
<feature type="domain" description="Lon proteolytic" evidence="13">
    <location>
        <begin position="598"/>
        <end position="738"/>
    </location>
</feature>
<dbReference type="Proteomes" id="UP000885931">
    <property type="component" value="Unassembled WGS sequence"/>
</dbReference>
<gene>
    <name evidence="15" type="primary">lon</name>
    <name evidence="15" type="ORF">ENG67_03180</name>
</gene>
<comment type="subcellular location">
    <subcellularLocation>
        <location evidence="1">Cytoplasm</location>
    </subcellularLocation>
</comment>
<dbReference type="InterPro" id="IPR015947">
    <property type="entry name" value="PUA-like_sf"/>
</dbReference>
<evidence type="ECO:0000256" key="12">
    <source>
        <dbReference type="RuleBase" id="RU000591"/>
    </source>
</evidence>
<dbReference type="EMBL" id="DRBW01000125">
    <property type="protein sequence ID" value="HDM90194.1"/>
    <property type="molecule type" value="Genomic_DNA"/>
</dbReference>
<dbReference type="SMART" id="SM00464">
    <property type="entry name" value="LON"/>
    <property type="match status" value="1"/>
</dbReference>
<keyword evidence="8" id="KW-0346">Stress response</keyword>
<dbReference type="Gene3D" id="1.20.5.5270">
    <property type="match status" value="1"/>
</dbReference>
<dbReference type="InterPro" id="IPR003593">
    <property type="entry name" value="AAA+_ATPase"/>
</dbReference>
<proteinExistence type="inferred from homology"/>
<dbReference type="InterPro" id="IPR008268">
    <property type="entry name" value="Peptidase_S16_AS"/>
</dbReference>
<name>A0A7C1BEC5_UNCW3</name>
<feature type="domain" description="Lon N-terminal" evidence="14">
    <location>
        <begin position="15"/>
        <end position="208"/>
    </location>
</feature>
<evidence type="ECO:0000256" key="11">
    <source>
        <dbReference type="PROSITE-ProRule" id="PRU01122"/>
    </source>
</evidence>
<organism evidence="15">
    <name type="scientific">candidate division WOR-3 bacterium</name>
    <dbReference type="NCBI Taxonomy" id="2052148"/>
    <lineage>
        <taxon>Bacteria</taxon>
        <taxon>Bacteria division WOR-3</taxon>
    </lineage>
</organism>
<dbReference type="InterPro" id="IPR008269">
    <property type="entry name" value="Lon_proteolytic"/>
</dbReference>
<evidence type="ECO:0000256" key="8">
    <source>
        <dbReference type="ARBA" id="ARBA00023016"/>
    </source>
</evidence>
<evidence type="ECO:0000313" key="15">
    <source>
        <dbReference type="EMBL" id="HDM90194.1"/>
    </source>
</evidence>
<dbReference type="Gene3D" id="3.30.230.10">
    <property type="match status" value="1"/>
</dbReference>
<protein>
    <recommendedName>
        <fullName evidence="11">endopeptidase La</fullName>
        <ecNumber evidence="11">3.4.21.53</ecNumber>
    </recommendedName>
</protein>
<dbReference type="GO" id="GO:0030163">
    <property type="term" value="P:protein catabolic process"/>
    <property type="evidence" value="ECO:0007669"/>
    <property type="project" value="InterPro"/>
</dbReference>
<dbReference type="GO" id="GO:0004176">
    <property type="term" value="F:ATP-dependent peptidase activity"/>
    <property type="evidence" value="ECO:0007669"/>
    <property type="project" value="UniProtKB-UniRule"/>
</dbReference>
<dbReference type="Pfam" id="PF00004">
    <property type="entry name" value="AAA"/>
    <property type="match status" value="1"/>
</dbReference>
<dbReference type="GO" id="GO:0043565">
    <property type="term" value="F:sequence-specific DNA binding"/>
    <property type="evidence" value="ECO:0007669"/>
    <property type="project" value="InterPro"/>
</dbReference>
<dbReference type="Gene3D" id="3.40.50.300">
    <property type="entry name" value="P-loop containing nucleotide triphosphate hydrolases"/>
    <property type="match status" value="1"/>
</dbReference>
<dbReference type="SUPFAM" id="SSF88697">
    <property type="entry name" value="PUA domain-like"/>
    <property type="match status" value="1"/>
</dbReference>
<dbReference type="InterPro" id="IPR020568">
    <property type="entry name" value="Ribosomal_Su5_D2-typ_SF"/>
</dbReference>
<keyword evidence="6 11" id="KW-0720">Serine protease</keyword>
<evidence type="ECO:0000256" key="4">
    <source>
        <dbReference type="ARBA" id="ARBA00022741"/>
    </source>
</evidence>
<evidence type="ECO:0000256" key="10">
    <source>
        <dbReference type="PIRSR" id="PIRSR001174-2"/>
    </source>
</evidence>
<dbReference type="PROSITE" id="PS51786">
    <property type="entry name" value="LON_PROTEOLYTIC"/>
    <property type="match status" value="1"/>
</dbReference>
<evidence type="ECO:0000256" key="7">
    <source>
        <dbReference type="ARBA" id="ARBA00022840"/>
    </source>
</evidence>
<evidence type="ECO:0000256" key="1">
    <source>
        <dbReference type="ARBA" id="ARBA00004496"/>
    </source>
</evidence>
<dbReference type="CDD" id="cd19500">
    <property type="entry name" value="RecA-like_Lon"/>
    <property type="match status" value="1"/>
</dbReference>
<dbReference type="PIRSF" id="PIRSF001174">
    <property type="entry name" value="Lon_proteas"/>
    <property type="match status" value="1"/>
</dbReference>
<evidence type="ECO:0000256" key="2">
    <source>
        <dbReference type="ARBA" id="ARBA00022490"/>
    </source>
</evidence>
<dbReference type="SUPFAM" id="SSF54211">
    <property type="entry name" value="Ribosomal protein S5 domain 2-like"/>
    <property type="match status" value="1"/>
</dbReference>
<dbReference type="NCBIfam" id="TIGR00763">
    <property type="entry name" value="lon"/>
    <property type="match status" value="1"/>
</dbReference>
<dbReference type="InterPro" id="IPR027417">
    <property type="entry name" value="P-loop_NTPase"/>
</dbReference>
<dbReference type="GO" id="GO:0005524">
    <property type="term" value="F:ATP binding"/>
    <property type="evidence" value="ECO:0007669"/>
    <property type="project" value="UniProtKB-KW"/>
</dbReference>
<dbReference type="PROSITE" id="PS51787">
    <property type="entry name" value="LON_N"/>
    <property type="match status" value="1"/>
</dbReference>